<organism evidence="2">
    <name type="scientific">Streptomyces sp. CMC78</name>
    <dbReference type="NCBI Taxonomy" id="3231512"/>
    <lineage>
        <taxon>Bacteria</taxon>
        <taxon>Bacillati</taxon>
        <taxon>Actinomycetota</taxon>
        <taxon>Actinomycetes</taxon>
        <taxon>Kitasatosporales</taxon>
        <taxon>Streptomycetaceae</taxon>
        <taxon>Streptomyces</taxon>
    </lineage>
</organism>
<feature type="domain" description="DUF1707" evidence="1">
    <location>
        <begin position="54"/>
        <end position="106"/>
    </location>
</feature>
<protein>
    <recommendedName>
        <fullName evidence="1">DUF1707 domain-containing protein</fullName>
    </recommendedName>
</protein>
<proteinExistence type="predicted"/>
<sequence length="241" mass="25653">MEASGRRTPPVPVCCHLGFCAQRSRWIANGLSILATMTATPPEPAPRPVPFEELRASHDDREAVVELLREATAEGRIGFDELDSRLEQALRSRTHAELAELTSDLPRPQPAGSAPPLVLKGGLYGASRGPGRWEVPGQVIAHGGVGGVKLDFTRVECRLPEVAVEAYGETSGVTIVIPDGWAADTGGMDPGFGGLKDETTSDRLPGTPLIRLTGAGGTAGVVVRHPDHRERRKLLSNPPQD</sequence>
<dbReference type="EMBL" id="AP035884">
    <property type="protein sequence ID" value="BFP51513.1"/>
    <property type="molecule type" value="Genomic_DNA"/>
</dbReference>
<name>A0AB33KI51_9ACTN</name>
<reference evidence="2" key="1">
    <citation type="submission" date="2024-07" db="EMBL/GenBank/DDBJ databases">
        <title>Complete genome sequences of cellulolytic bacteria, Kitasatospora sp. CMC57 and Streptomyces sp. CMC78, isolated from Japanese agricultural soil.</title>
        <authorList>
            <person name="Hashimoto T."/>
            <person name="Ito M."/>
            <person name="Iwamoto M."/>
            <person name="Fukahori D."/>
            <person name="Shoda T."/>
            <person name="Sakoda M."/>
            <person name="Morohoshi T."/>
            <person name="Mitsuboshi M."/>
            <person name="Nishizawa T."/>
        </authorList>
    </citation>
    <scope>NUCLEOTIDE SEQUENCE</scope>
    <source>
        <strain evidence="2">CMC78</strain>
    </source>
</reference>
<dbReference type="InterPro" id="IPR012551">
    <property type="entry name" value="DUF1707_SHOCT-like"/>
</dbReference>
<dbReference type="AlphaFoldDB" id="A0AB33KI51"/>
<dbReference type="PANTHER" id="PTHR40763:SF5">
    <property type="entry name" value="MEMBRANE PROTEIN"/>
    <property type="match status" value="1"/>
</dbReference>
<evidence type="ECO:0000313" key="2">
    <source>
        <dbReference type="EMBL" id="BFP51513.1"/>
    </source>
</evidence>
<evidence type="ECO:0000259" key="1">
    <source>
        <dbReference type="Pfam" id="PF08044"/>
    </source>
</evidence>
<dbReference type="PANTHER" id="PTHR40763">
    <property type="entry name" value="MEMBRANE PROTEIN-RELATED"/>
    <property type="match status" value="1"/>
</dbReference>
<dbReference type="KEGG" id="stcm:SCMC78_13200"/>
<gene>
    <name evidence="2" type="ORF">SCMC78_13200</name>
</gene>
<dbReference type="Pfam" id="PF08044">
    <property type="entry name" value="DUF1707"/>
    <property type="match status" value="1"/>
</dbReference>
<accession>A0AB33KI51</accession>